<reference evidence="8" key="1">
    <citation type="journal article" date="2001" name="Int. J. Syst. Evol. Microbiol.">
        <title>Methanofollis aquaemaris sp. nov., a methanogen isolated from an aquaculture fish pond.</title>
        <authorList>
            <person name="Lai M.C."/>
            <person name="Chen S.C."/>
        </authorList>
    </citation>
    <scope>NUCLEOTIDE SEQUENCE</scope>
    <source>
        <strain evidence="8">N2F9704</strain>
    </source>
</reference>
<dbReference type="SUPFAM" id="SSF161070">
    <property type="entry name" value="SNF-like"/>
    <property type="match status" value="1"/>
</dbReference>
<dbReference type="RefSeq" id="WP_265581258.1">
    <property type="nucleotide sequence ID" value="NZ_CP036172.1"/>
</dbReference>
<dbReference type="Proteomes" id="UP001042704">
    <property type="component" value="Chromosome"/>
</dbReference>
<sequence length="440" mass="47772">MPSESADTTKRAEWSRYGFVLAAIGSAVGLGNIWRFPYVVGENGGGAFLVPYIVSFFCFGIPLMVLEFTVGRGFRGSVVTAFGRLHPRLRHLGLLPFVMTLVVFSYYSVIAGWTLAYIIFSVTGYMDFETFTSSPLPRVTFFATILLAGAVVKVDLKAGIERANRYLMPVLGVALLIMLVQALTLPGVQAGLAYYLTPDLSALSDPAIWVQAAGQVFFSLSIGFGVLLTYGSYLSDSASIPRSAAVIAGVDFLVALVAGFIIFPIVFSFGFDPVSGPQLAFITLPQIFSTMAFGSFFGTIFFILLFVGAISSILSMVEGGVATMVDEWAWPREKATIFICTLAALIGLPSALSYAGYDLILFGAPFLDNVDLLFGTLLVPVSASMICLAFSWLWKPESLLTEVNKNSRFKFSRTAVYYLRYIVPLLLLVTLASTVVRTFL</sequence>
<evidence type="ECO:0000256" key="4">
    <source>
        <dbReference type="ARBA" id="ARBA00022989"/>
    </source>
</evidence>
<keyword evidence="9" id="KW-1185">Reference proteome</keyword>
<dbReference type="InterPro" id="IPR000175">
    <property type="entry name" value="Na/ntran_symport"/>
</dbReference>
<dbReference type="InterPro" id="IPR047218">
    <property type="entry name" value="YocR/YhdH-like"/>
</dbReference>
<dbReference type="EMBL" id="CP036172">
    <property type="protein sequence ID" value="QSZ68299.1"/>
    <property type="molecule type" value="Genomic_DNA"/>
</dbReference>
<dbReference type="KEGG" id="maqe:RJ40_12745"/>
<feature type="transmembrane region" description="Helical" evidence="7">
    <location>
        <begin position="208"/>
        <end position="233"/>
    </location>
</feature>
<keyword evidence="3 6" id="KW-0812">Transmembrane</keyword>
<dbReference type="GeneID" id="76425253"/>
<dbReference type="CDD" id="cd10336">
    <property type="entry name" value="SLC6sbd_Tyt1-Like"/>
    <property type="match status" value="1"/>
</dbReference>
<feature type="transmembrane region" description="Helical" evidence="7">
    <location>
        <begin position="139"/>
        <end position="156"/>
    </location>
</feature>
<evidence type="ECO:0000313" key="9">
    <source>
        <dbReference type="Proteomes" id="UP001042704"/>
    </source>
</evidence>
<evidence type="ECO:0000256" key="5">
    <source>
        <dbReference type="ARBA" id="ARBA00023136"/>
    </source>
</evidence>
<dbReference type="PANTHER" id="PTHR42948:SF1">
    <property type="entry name" value="TRANSPORTER"/>
    <property type="match status" value="1"/>
</dbReference>
<feature type="transmembrane region" description="Helical" evidence="7">
    <location>
        <begin position="245"/>
        <end position="267"/>
    </location>
</feature>
<feature type="transmembrane region" description="Helical" evidence="7">
    <location>
        <begin position="17"/>
        <end position="36"/>
    </location>
</feature>
<protein>
    <recommendedName>
        <fullName evidence="6">Transporter</fullName>
    </recommendedName>
</protein>
<feature type="transmembrane region" description="Helical" evidence="7">
    <location>
        <begin position="415"/>
        <end position="436"/>
    </location>
</feature>
<accession>A0A8A3S918</accession>
<dbReference type="InterPro" id="IPR037272">
    <property type="entry name" value="SNS_sf"/>
</dbReference>
<evidence type="ECO:0000256" key="2">
    <source>
        <dbReference type="ARBA" id="ARBA00022448"/>
    </source>
</evidence>
<dbReference type="PROSITE" id="PS00610">
    <property type="entry name" value="NA_NEUROTRAN_SYMP_1"/>
    <property type="match status" value="1"/>
</dbReference>
<feature type="transmembrane region" description="Helical" evidence="7">
    <location>
        <begin position="372"/>
        <end position="394"/>
    </location>
</feature>
<dbReference type="NCBIfam" id="NF037979">
    <property type="entry name" value="Na_transp"/>
    <property type="match status" value="1"/>
</dbReference>
<evidence type="ECO:0000313" key="8">
    <source>
        <dbReference type="EMBL" id="QSZ68299.1"/>
    </source>
</evidence>
<evidence type="ECO:0000256" key="3">
    <source>
        <dbReference type="ARBA" id="ARBA00022692"/>
    </source>
</evidence>
<evidence type="ECO:0000256" key="1">
    <source>
        <dbReference type="ARBA" id="ARBA00004141"/>
    </source>
</evidence>
<dbReference type="Pfam" id="PF00209">
    <property type="entry name" value="SNF"/>
    <property type="match status" value="2"/>
</dbReference>
<keyword evidence="6" id="KW-0769">Symport</keyword>
<evidence type="ECO:0000256" key="6">
    <source>
        <dbReference type="RuleBase" id="RU003732"/>
    </source>
</evidence>
<dbReference type="GO" id="GO:0015293">
    <property type="term" value="F:symporter activity"/>
    <property type="evidence" value="ECO:0007669"/>
    <property type="project" value="UniProtKB-KW"/>
</dbReference>
<feature type="transmembrane region" description="Helical" evidence="7">
    <location>
        <begin position="92"/>
        <end position="119"/>
    </location>
</feature>
<dbReference type="AlphaFoldDB" id="A0A8A3S918"/>
<feature type="transmembrane region" description="Helical" evidence="7">
    <location>
        <begin position="48"/>
        <end position="71"/>
    </location>
</feature>
<organism evidence="8 9">
    <name type="scientific">Methanofollis aquaemaris</name>
    <dbReference type="NCBI Taxonomy" id="126734"/>
    <lineage>
        <taxon>Archaea</taxon>
        <taxon>Methanobacteriati</taxon>
        <taxon>Methanobacteriota</taxon>
        <taxon>Stenosarchaea group</taxon>
        <taxon>Methanomicrobia</taxon>
        <taxon>Methanomicrobiales</taxon>
        <taxon>Methanomicrobiaceae</taxon>
        <taxon>Methanofollis</taxon>
    </lineage>
</organism>
<keyword evidence="2 6" id="KW-0813">Transport</keyword>
<feature type="transmembrane region" description="Helical" evidence="7">
    <location>
        <begin position="287"/>
        <end position="314"/>
    </location>
</feature>
<gene>
    <name evidence="8" type="ORF">RJ40_12745</name>
</gene>
<name>A0A8A3S918_9EURY</name>
<reference evidence="8" key="2">
    <citation type="submission" date="2019-02" db="EMBL/GenBank/DDBJ databases">
        <authorList>
            <person name="Chen S.-C."/>
            <person name="Chien H.-H."/>
            <person name="Lai M.-C."/>
        </authorList>
    </citation>
    <scope>NUCLEOTIDE SEQUENCE</scope>
    <source>
        <strain evidence="8">N2F9704</strain>
    </source>
</reference>
<proteinExistence type="inferred from homology"/>
<dbReference type="GO" id="GO:0016020">
    <property type="term" value="C:membrane"/>
    <property type="evidence" value="ECO:0007669"/>
    <property type="project" value="UniProtKB-SubCell"/>
</dbReference>
<dbReference type="PRINTS" id="PR00176">
    <property type="entry name" value="NANEUSMPORT"/>
</dbReference>
<feature type="transmembrane region" description="Helical" evidence="7">
    <location>
        <begin position="168"/>
        <end position="196"/>
    </location>
</feature>
<comment type="subcellular location">
    <subcellularLocation>
        <location evidence="1">Membrane</location>
        <topology evidence="1">Multi-pass membrane protein</topology>
    </subcellularLocation>
</comment>
<keyword evidence="5 7" id="KW-0472">Membrane</keyword>
<keyword evidence="4 7" id="KW-1133">Transmembrane helix</keyword>
<dbReference type="PROSITE" id="PS50267">
    <property type="entry name" value="NA_NEUROTRAN_SYMP_3"/>
    <property type="match status" value="1"/>
</dbReference>
<comment type="similarity">
    <text evidence="6">Belongs to the sodium:neurotransmitter symporter (SNF) (TC 2.A.22) family.</text>
</comment>
<feature type="transmembrane region" description="Helical" evidence="7">
    <location>
        <begin position="335"/>
        <end position="352"/>
    </location>
</feature>
<dbReference type="PANTHER" id="PTHR42948">
    <property type="entry name" value="TRANSPORTER"/>
    <property type="match status" value="1"/>
</dbReference>
<evidence type="ECO:0000256" key="7">
    <source>
        <dbReference type="SAM" id="Phobius"/>
    </source>
</evidence>